<dbReference type="EMBL" id="JAULSN010000001">
    <property type="protein sequence ID" value="KAK3382186.1"/>
    <property type="molecule type" value="Genomic_DNA"/>
</dbReference>
<reference evidence="2" key="1">
    <citation type="journal article" date="2023" name="Mol. Phylogenet. Evol.">
        <title>Genome-scale phylogeny and comparative genomics of the fungal order Sordariales.</title>
        <authorList>
            <person name="Hensen N."/>
            <person name="Bonometti L."/>
            <person name="Westerberg I."/>
            <person name="Brannstrom I.O."/>
            <person name="Guillou S."/>
            <person name="Cros-Aarteil S."/>
            <person name="Calhoun S."/>
            <person name="Haridas S."/>
            <person name="Kuo A."/>
            <person name="Mondo S."/>
            <person name="Pangilinan J."/>
            <person name="Riley R."/>
            <person name="LaButti K."/>
            <person name="Andreopoulos B."/>
            <person name="Lipzen A."/>
            <person name="Chen C."/>
            <person name="Yan M."/>
            <person name="Daum C."/>
            <person name="Ng V."/>
            <person name="Clum A."/>
            <person name="Steindorff A."/>
            <person name="Ohm R.A."/>
            <person name="Martin F."/>
            <person name="Silar P."/>
            <person name="Natvig D.O."/>
            <person name="Lalanne C."/>
            <person name="Gautier V."/>
            <person name="Ament-Velasquez S.L."/>
            <person name="Kruys A."/>
            <person name="Hutchinson M.I."/>
            <person name="Powell A.J."/>
            <person name="Barry K."/>
            <person name="Miller A.N."/>
            <person name="Grigoriev I.V."/>
            <person name="Debuchy R."/>
            <person name="Gladieux P."/>
            <person name="Hiltunen Thoren M."/>
            <person name="Johannesson H."/>
        </authorList>
    </citation>
    <scope>NUCLEOTIDE SEQUENCE</scope>
    <source>
        <strain evidence="2">CBS 958.72</strain>
    </source>
</reference>
<comment type="caution">
    <text evidence="2">The sequence shown here is derived from an EMBL/GenBank/DDBJ whole genome shotgun (WGS) entry which is preliminary data.</text>
</comment>
<feature type="region of interest" description="Disordered" evidence="1">
    <location>
        <begin position="143"/>
        <end position="210"/>
    </location>
</feature>
<proteinExistence type="predicted"/>
<evidence type="ECO:0000313" key="3">
    <source>
        <dbReference type="Proteomes" id="UP001287356"/>
    </source>
</evidence>
<evidence type="ECO:0000256" key="1">
    <source>
        <dbReference type="SAM" id="MobiDB-lite"/>
    </source>
</evidence>
<organism evidence="2 3">
    <name type="scientific">Lasiosphaeria ovina</name>
    <dbReference type="NCBI Taxonomy" id="92902"/>
    <lineage>
        <taxon>Eukaryota</taxon>
        <taxon>Fungi</taxon>
        <taxon>Dikarya</taxon>
        <taxon>Ascomycota</taxon>
        <taxon>Pezizomycotina</taxon>
        <taxon>Sordariomycetes</taxon>
        <taxon>Sordariomycetidae</taxon>
        <taxon>Sordariales</taxon>
        <taxon>Lasiosphaeriaceae</taxon>
        <taxon>Lasiosphaeria</taxon>
    </lineage>
</organism>
<dbReference type="Proteomes" id="UP001287356">
    <property type="component" value="Unassembled WGS sequence"/>
</dbReference>
<evidence type="ECO:0000313" key="2">
    <source>
        <dbReference type="EMBL" id="KAK3382186.1"/>
    </source>
</evidence>
<dbReference type="AlphaFoldDB" id="A0AAE0NIJ1"/>
<feature type="compositionally biased region" description="Low complexity" evidence="1">
    <location>
        <begin position="166"/>
        <end position="187"/>
    </location>
</feature>
<name>A0AAE0NIJ1_9PEZI</name>
<keyword evidence="3" id="KW-1185">Reference proteome</keyword>
<accession>A0AAE0NIJ1</accession>
<gene>
    <name evidence="2" type="ORF">B0T24DRAFT_3093</name>
</gene>
<protein>
    <submittedName>
        <fullName evidence="2">Uncharacterized protein</fullName>
    </submittedName>
</protein>
<reference evidence="2" key="2">
    <citation type="submission" date="2023-06" db="EMBL/GenBank/DDBJ databases">
        <authorList>
            <consortium name="Lawrence Berkeley National Laboratory"/>
            <person name="Haridas S."/>
            <person name="Hensen N."/>
            <person name="Bonometti L."/>
            <person name="Westerberg I."/>
            <person name="Brannstrom I.O."/>
            <person name="Guillou S."/>
            <person name="Cros-Aarteil S."/>
            <person name="Calhoun S."/>
            <person name="Kuo A."/>
            <person name="Mondo S."/>
            <person name="Pangilinan J."/>
            <person name="Riley R."/>
            <person name="Labutti K."/>
            <person name="Andreopoulos B."/>
            <person name="Lipzen A."/>
            <person name="Chen C."/>
            <person name="Yanf M."/>
            <person name="Daum C."/>
            <person name="Ng V."/>
            <person name="Clum A."/>
            <person name="Steindorff A."/>
            <person name="Ohm R."/>
            <person name="Martin F."/>
            <person name="Silar P."/>
            <person name="Natvig D."/>
            <person name="Lalanne C."/>
            <person name="Gautier V."/>
            <person name="Ament-Velasquez S.L."/>
            <person name="Kruys A."/>
            <person name="Hutchinson M.I."/>
            <person name="Powell A.J."/>
            <person name="Barry K."/>
            <person name="Miller A.N."/>
            <person name="Grigoriev I.V."/>
            <person name="Debuchy R."/>
            <person name="Gladieux P."/>
            <person name="Thoren M.H."/>
            <person name="Johannesson H."/>
        </authorList>
    </citation>
    <scope>NUCLEOTIDE SEQUENCE</scope>
    <source>
        <strain evidence="2">CBS 958.72</strain>
    </source>
</reference>
<sequence length="238" mass="26732">MTTAANAAVRESRRRSTPLDIEQVNVMKALTAAEYSRRQFVLNFAASKDTRLLIPGQKADAIKAAEESVVVWMSQNGFGTVTNDYFKYTVDMRLWTTLVGEEIEFPFAFMAGPSRESDVARRPKSEAFPVSYDEVSPLDLVPVERAPTLPPKLDLPEAQRPRRLSQQHPAAQQSQQPEAAVQPPQRQRPSKGKRAAGGPEKRSLSLSSVDDLKMAKKLNQDKFPFLMRLGRSWSRRMS</sequence>